<dbReference type="InterPro" id="IPR053138">
    <property type="entry name" value="N-alpha-Ac-DABA_deacetylase"/>
</dbReference>
<keyword evidence="9" id="KW-1185">Reference proteome</keyword>
<dbReference type="Proteomes" id="UP000507962">
    <property type="component" value="Unassembled WGS sequence"/>
</dbReference>
<dbReference type="Pfam" id="PF24827">
    <property type="entry name" value="AstE_AspA_cat"/>
    <property type="match status" value="1"/>
</dbReference>
<name>A0A4U8YRJ7_9BACT</name>
<dbReference type="Gene3D" id="3.40.630.10">
    <property type="entry name" value="Zn peptidases"/>
    <property type="match status" value="1"/>
</dbReference>
<feature type="domain" description="Succinylglutamate desuccinylase/Aspartoacylase catalytic" evidence="7">
    <location>
        <begin position="96"/>
        <end position="274"/>
    </location>
</feature>
<evidence type="ECO:0000256" key="5">
    <source>
        <dbReference type="SAM" id="MobiDB-lite"/>
    </source>
</evidence>
<keyword evidence="2" id="KW-0479">Metal-binding</keyword>
<dbReference type="InterPro" id="IPR043795">
    <property type="entry name" value="N-alpha-Ac-DABA-like"/>
</dbReference>
<reference evidence="8 9" key="1">
    <citation type="submission" date="2019-03" db="EMBL/GenBank/DDBJ databases">
        <authorList>
            <person name="Nijsse B."/>
        </authorList>
    </citation>
    <scope>NUCLEOTIDE SEQUENCE [LARGE SCALE GENOMIC DNA]</scope>
    <source>
        <strain evidence="8">Desulfoluna butyratoxydans MSL71</strain>
    </source>
</reference>
<feature type="chain" id="PRO_5020367870" evidence="6">
    <location>
        <begin position="20"/>
        <end position="386"/>
    </location>
</feature>
<evidence type="ECO:0000256" key="4">
    <source>
        <dbReference type="ARBA" id="ARBA00022833"/>
    </source>
</evidence>
<evidence type="ECO:0000256" key="1">
    <source>
        <dbReference type="ARBA" id="ARBA00001947"/>
    </source>
</evidence>
<feature type="region of interest" description="Disordered" evidence="5">
    <location>
        <begin position="26"/>
        <end position="46"/>
    </location>
</feature>
<dbReference type="PANTHER" id="PTHR37326:SF2">
    <property type="entry name" value="SUCCINYLGLUTAMATE DESUCCINYLASE_ASPARTOACYLASE FAMILY PROTEIN"/>
    <property type="match status" value="1"/>
</dbReference>
<keyword evidence="4" id="KW-0862">Zinc</keyword>
<evidence type="ECO:0000313" key="8">
    <source>
        <dbReference type="EMBL" id="VFQ46511.1"/>
    </source>
</evidence>
<organism evidence="8 9">
    <name type="scientific">Desulfoluna butyratoxydans</name>
    <dbReference type="NCBI Taxonomy" id="231438"/>
    <lineage>
        <taxon>Bacteria</taxon>
        <taxon>Pseudomonadati</taxon>
        <taxon>Thermodesulfobacteriota</taxon>
        <taxon>Desulfobacteria</taxon>
        <taxon>Desulfobacterales</taxon>
        <taxon>Desulfolunaceae</taxon>
        <taxon>Desulfoluna</taxon>
    </lineage>
</organism>
<sequence length="386" mass="42096">MKTHWLLFLILCLAFPALATETITDKSEAEPPAAPPPAHEAKPIKETFKAPTTKPFKIIGETVEPGTMKTLKWFSVQAPGGVTVGTPVIVINGAKPGPVLALTAAIHGDELNGIEMIRQVVHNIDPKKLNGVVVGMPIVNLEGFWRRDRYIGDRRDLNRYFPGNPKGSYPSRVAYALFTDIIDRCDMLIDIHTGSFFRENLPQLRADFAMDEVADLTKHFGDLTTLQSIAPEGSLRDAATDSGIPAVVMEIGGPLSLEPDKVATGVKSIRTFLKNVGMVEKFKFLPSPQPVFYGSEWVRAEAGGILMSKVKLGASVKKGDLLAEIINPVTNVVHQTLSPLNGTILGRAQNQFVSPGFALFRVGIRHTPEELKEQSRAESAEVDTKE</sequence>
<keyword evidence="6" id="KW-0732">Signal</keyword>
<dbReference type="EMBL" id="CAADHO010000009">
    <property type="protein sequence ID" value="VFQ46511.1"/>
    <property type="molecule type" value="Genomic_DNA"/>
</dbReference>
<dbReference type="SUPFAM" id="SSF53187">
    <property type="entry name" value="Zn-dependent exopeptidases"/>
    <property type="match status" value="1"/>
</dbReference>
<evidence type="ECO:0000256" key="6">
    <source>
        <dbReference type="SAM" id="SignalP"/>
    </source>
</evidence>
<dbReference type="GO" id="GO:0016788">
    <property type="term" value="F:hydrolase activity, acting on ester bonds"/>
    <property type="evidence" value="ECO:0007669"/>
    <property type="project" value="InterPro"/>
</dbReference>
<dbReference type="PANTHER" id="PTHR37326">
    <property type="entry name" value="BLL3975 PROTEIN"/>
    <property type="match status" value="1"/>
</dbReference>
<evidence type="ECO:0000256" key="2">
    <source>
        <dbReference type="ARBA" id="ARBA00022723"/>
    </source>
</evidence>
<dbReference type="GO" id="GO:0016811">
    <property type="term" value="F:hydrolase activity, acting on carbon-nitrogen (but not peptide) bonds, in linear amides"/>
    <property type="evidence" value="ECO:0007669"/>
    <property type="project" value="InterPro"/>
</dbReference>
<dbReference type="AlphaFoldDB" id="A0A4U8YRJ7"/>
<dbReference type="CDD" id="cd06251">
    <property type="entry name" value="M14_ASTE_ASPA-like"/>
    <property type="match status" value="1"/>
</dbReference>
<protein>
    <submittedName>
        <fullName evidence="8">Succinylglutamate desuccinylase/aspartoacylase</fullName>
    </submittedName>
</protein>
<comment type="cofactor">
    <cofactor evidence="1">
        <name>Zn(2+)</name>
        <dbReference type="ChEBI" id="CHEBI:29105"/>
    </cofactor>
</comment>
<dbReference type="GO" id="GO:0046872">
    <property type="term" value="F:metal ion binding"/>
    <property type="evidence" value="ECO:0007669"/>
    <property type="project" value="UniProtKB-KW"/>
</dbReference>
<feature type="signal peptide" evidence="6">
    <location>
        <begin position="1"/>
        <end position="19"/>
    </location>
</feature>
<dbReference type="PIRSF" id="PIRSF039012">
    <property type="entry name" value="ASP"/>
    <property type="match status" value="1"/>
</dbReference>
<gene>
    <name evidence="8" type="ORF">MSL71_41780</name>
</gene>
<evidence type="ECO:0000259" key="7">
    <source>
        <dbReference type="Pfam" id="PF24827"/>
    </source>
</evidence>
<evidence type="ECO:0000313" key="9">
    <source>
        <dbReference type="Proteomes" id="UP000507962"/>
    </source>
</evidence>
<evidence type="ECO:0000256" key="3">
    <source>
        <dbReference type="ARBA" id="ARBA00022801"/>
    </source>
</evidence>
<proteinExistence type="predicted"/>
<dbReference type="RefSeq" id="WP_180144361.1">
    <property type="nucleotide sequence ID" value="NZ_CAADHO010000009.1"/>
</dbReference>
<keyword evidence="3" id="KW-0378">Hydrolase</keyword>
<dbReference type="InterPro" id="IPR055438">
    <property type="entry name" value="AstE_AspA_cat"/>
</dbReference>
<accession>A0A4U8YRJ7</accession>